<feature type="transmembrane region" description="Helical" evidence="2">
    <location>
        <begin position="164"/>
        <end position="184"/>
    </location>
</feature>
<name>A0AAJ1M9M8_LIMMU</name>
<feature type="compositionally biased region" description="Basic residues" evidence="1">
    <location>
        <begin position="121"/>
        <end position="141"/>
    </location>
</feature>
<keyword evidence="2" id="KW-1133">Transmembrane helix</keyword>
<keyword evidence="2" id="KW-0472">Membrane</keyword>
<gene>
    <name evidence="3" type="ORF">PO250_01835</name>
</gene>
<evidence type="ECO:0000313" key="4">
    <source>
        <dbReference type="Proteomes" id="UP001220670"/>
    </source>
</evidence>
<reference evidence="3" key="1">
    <citation type="submission" date="2023-01" db="EMBL/GenBank/DDBJ databases">
        <title>Genome analysis of 13 Lactobacillus isolated from gut of wild boar.</title>
        <authorList>
            <person name="Papp P."/>
            <person name="Libisch B."/>
            <person name="Nagy T."/>
            <person name="Olasz F."/>
        </authorList>
    </citation>
    <scope>NUCLEOTIDE SEQUENCE</scope>
    <source>
        <strain evidence="3">F146</strain>
    </source>
</reference>
<feature type="compositionally biased region" description="Basic and acidic residues" evidence="1">
    <location>
        <begin position="101"/>
        <end position="120"/>
    </location>
</feature>
<protein>
    <submittedName>
        <fullName evidence="3">Uncharacterized protein</fullName>
    </submittedName>
</protein>
<evidence type="ECO:0000256" key="2">
    <source>
        <dbReference type="SAM" id="Phobius"/>
    </source>
</evidence>
<organism evidence="3 4">
    <name type="scientific">Limosilactobacillus mucosae</name>
    <name type="common">Lactobacillus mucosae</name>
    <dbReference type="NCBI Taxonomy" id="97478"/>
    <lineage>
        <taxon>Bacteria</taxon>
        <taxon>Bacillati</taxon>
        <taxon>Bacillota</taxon>
        <taxon>Bacilli</taxon>
        <taxon>Lactobacillales</taxon>
        <taxon>Lactobacillaceae</taxon>
        <taxon>Limosilactobacillus</taxon>
    </lineage>
</organism>
<keyword evidence="2" id="KW-0812">Transmembrane</keyword>
<dbReference type="Gene3D" id="2.60.40.10">
    <property type="entry name" value="Immunoglobulins"/>
    <property type="match status" value="1"/>
</dbReference>
<accession>A0AAJ1M9M8</accession>
<feature type="region of interest" description="Disordered" evidence="1">
    <location>
        <begin position="101"/>
        <end position="158"/>
    </location>
</feature>
<dbReference type="EMBL" id="JAQONE010000005">
    <property type="protein sequence ID" value="MDC2829076.1"/>
    <property type="molecule type" value="Genomic_DNA"/>
</dbReference>
<dbReference type="Proteomes" id="UP001220670">
    <property type="component" value="Unassembled WGS sequence"/>
</dbReference>
<proteinExistence type="predicted"/>
<comment type="caution">
    <text evidence="3">The sequence shown here is derived from an EMBL/GenBank/DDBJ whole genome shotgun (WGS) entry which is preliminary data.</text>
</comment>
<sequence>MDFEPTNHNPVIRIGNRDVYVEATNLSHPYNLIELAQVTAVDQFANNLTNSVLIDEKKIDYANPGIYKASLSVMDKHGYISIDYLKVHVLSASDVKRIERGKKPLENNAGKTDKLADKSKSKGRHHLFPLKKKQPKPKPQKTVRNPTAEKKGGKNGQKKSRKNLWITLIIILIILILGGTFFYIHSVTHPQANESFHEVQVNDSLKKYNDEANILIDDLGSAVSNYKLNGNKKMYLKAVGEVQANNYDLQSSLAYRKKRGRGYLTLENKLQKLSNTAQAMQTSNNYKQAEKQYKDAYGGVNKIAMTIDNLVLSR</sequence>
<evidence type="ECO:0000256" key="1">
    <source>
        <dbReference type="SAM" id="MobiDB-lite"/>
    </source>
</evidence>
<dbReference type="RefSeq" id="WP_272225736.1">
    <property type="nucleotide sequence ID" value="NZ_JAQONE010000005.1"/>
</dbReference>
<evidence type="ECO:0000313" key="3">
    <source>
        <dbReference type="EMBL" id="MDC2829076.1"/>
    </source>
</evidence>
<dbReference type="InterPro" id="IPR013783">
    <property type="entry name" value="Ig-like_fold"/>
</dbReference>
<dbReference type="AlphaFoldDB" id="A0AAJ1M9M8"/>